<dbReference type="AlphaFoldDB" id="A0A3B0RYX2"/>
<gene>
    <name evidence="8" type="ORF">MNBD_ALPHA06-1301</name>
</gene>
<evidence type="ECO:0000259" key="6">
    <source>
        <dbReference type="Pfam" id="PF04542"/>
    </source>
</evidence>
<dbReference type="InterPro" id="IPR013249">
    <property type="entry name" value="RNA_pol_sigma70_r4_t2"/>
</dbReference>
<dbReference type="SUPFAM" id="SSF88946">
    <property type="entry name" value="Sigma2 domain of RNA polymerase sigma factors"/>
    <property type="match status" value="1"/>
</dbReference>
<dbReference type="InterPro" id="IPR039425">
    <property type="entry name" value="RNA_pol_sigma-70-like"/>
</dbReference>
<keyword evidence="2" id="KW-0805">Transcription regulation</keyword>
<evidence type="ECO:0000256" key="2">
    <source>
        <dbReference type="ARBA" id="ARBA00023015"/>
    </source>
</evidence>
<dbReference type="GO" id="GO:0006352">
    <property type="term" value="P:DNA-templated transcription initiation"/>
    <property type="evidence" value="ECO:0007669"/>
    <property type="project" value="InterPro"/>
</dbReference>
<dbReference type="InterPro" id="IPR014284">
    <property type="entry name" value="RNA_pol_sigma-70_dom"/>
</dbReference>
<evidence type="ECO:0000313" key="8">
    <source>
        <dbReference type="EMBL" id="VAV89543.1"/>
    </source>
</evidence>
<feature type="domain" description="RNA polymerase sigma-70 region 2" evidence="6">
    <location>
        <begin position="33"/>
        <end position="100"/>
    </location>
</feature>
<dbReference type="PROSITE" id="PS01063">
    <property type="entry name" value="SIGMA70_ECF"/>
    <property type="match status" value="1"/>
</dbReference>
<dbReference type="GO" id="GO:0003677">
    <property type="term" value="F:DNA binding"/>
    <property type="evidence" value="ECO:0007669"/>
    <property type="project" value="UniProtKB-KW"/>
</dbReference>
<keyword evidence="3" id="KW-0731">Sigma factor</keyword>
<dbReference type="Gene3D" id="1.10.10.10">
    <property type="entry name" value="Winged helix-like DNA-binding domain superfamily/Winged helix DNA-binding domain"/>
    <property type="match status" value="1"/>
</dbReference>
<evidence type="ECO:0008006" key="9">
    <source>
        <dbReference type="Google" id="ProtNLM"/>
    </source>
</evidence>
<dbReference type="Pfam" id="PF04542">
    <property type="entry name" value="Sigma70_r2"/>
    <property type="match status" value="1"/>
</dbReference>
<feature type="domain" description="RNA polymerase sigma factor 70 region 4 type 2" evidence="7">
    <location>
        <begin position="130"/>
        <end position="181"/>
    </location>
</feature>
<name>A0A3B0RYX2_9ZZZZ</name>
<dbReference type="NCBIfam" id="TIGR02937">
    <property type="entry name" value="sigma70-ECF"/>
    <property type="match status" value="1"/>
</dbReference>
<dbReference type="EMBL" id="UOEE01000089">
    <property type="protein sequence ID" value="VAV89543.1"/>
    <property type="molecule type" value="Genomic_DNA"/>
</dbReference>
<dbReference type="InterPro" id="IPR007627">
    <property type="entry name" value="RNA_pol_sigma70_r2"/>
</dbReference>
<comment type="similarity">
    <text evidence="1">Belongs to the sigma-70 factor family. ECF subfamily.</text>
</comment>
<dbReference type="InterPro" id="IPR013325">
    <property type="entry name" value="RNA_pol_sigma_r2"/>
</dbReference>
<protein>
    <recommendedName>
        <fullName evidence="9">RNA polymerase sigma factor</fullName>
    </recommendedName>
</protein>
<organism evidence="8">
    <name type="scientific">hydrothermal vent metagenome</name>
    <dbReference type="NCBI Taxonomy" id="652676"/>
    <lineage>
        <taxon>unclassified sequences</taxon>
        <taxon>metagenomes</taxon>
        <taxon>ecological metagenomes</taxon>
    </lineage>
</organism>
<dbReference type="SUPFAM" id="SSF88659">
    <property type="entry name" value="Sigma3 and sigma4 domains of RNA polymerase sigma factors"/>
    <property type="match status" value="1"/>
</dbReference>
<dbReference type="GO" id="GO:0016987">
    <property type="term" value="F:sigma factor activity"/>
    <property type="evidence" value="ECO:0007669"/>
    <property type="project" value="UniProtKB-KW"/>
</dbReference>
<dbReference type="Gene3D" id="1.10.1740.10">
    <property type="match status" value="1"/>
</dbReference>
<evidence type="ECO:0000259" key="7">
    <source>
        <dbReference type="Pfam" id="PF08281"/>
    </source>
</evidence>
<evidence type="ECO:0000256" key="5">
    <source>
        <dbReference type="ARBA" id="ARBA00023163"/>
    </source>
</evidence>
<dbReference type="Pfam" id="PF08281">
    <property type="entry name" value="Sigma70_r4_2"/>
    <property type="match status" value="1"/>
</dbReference>
<dbReference type="PANTHER" id="PTHR43133">
    <property type="entry name" value="RNA POLYMERASE ECF-TYPE SIGMA FACTO"/>
    <property type="match status" value="1"/>
</dbReference>
<proteinExistence type="inferred from homology"/>
<evidence type="ECO:0000256" key="4">
    <source>
        <dbReference type="ARBA" id="ARBA00023125"/>
    </source>
</evidence>
<dbReference type="InterPro" id="IPR000838">
    <property type="entry name" value="RNA_pol_sigma70_ECF_CS"/>
</dbReference>
<reference evidence="8" key="1">
    <citation type="submission" date="2018-06" db="EMBL/GenBank/DDBJ databases">
        <authorList>
            <person name="Zhirakovskaya E."/>
        </authorList>
    </citation>
    <scope>NUCLEOTIDE SEQUENCE</scope>
</reference>
<sequence length="194" mass="21628">MLGKAPAKSAVDDPDQPLVRRIAQGDEHAAAILMDRHLPSILGLACNMLGDVVEAEDVAQEAFLKAWLHAGKWQPGKAKFATWLHRVSINLCYDKLRKRREIYMDVLPERMDEQNLDAEMQVGGTELAKSVRAAISTLAPRQRAAISLCHLQEMGNIEAAKVMEISVEALESLLGRGRRKLREILQNQITELRG</sequence>
<dbReference type="NCBIfam" id="NF004113">
    <property type="entry name" value="PRK05602.1"/>
    <property type="match status" value="1"/>
</dbReference>
<evidence type="ECO:0000256" key="3">
    <source>
        <dbReference type="ARBA" id="ARBA00023082"/>
    </source>
</evidence>
<dbReference type="InterPro" id="IPR036388">
    <property type="entry name" value="WH-like_DNA-bd_sf"/>
</dbReference>
<keyword evidence="4" id="KW-0238">DNA-binding</keyword>
<dbReference type="InterPro" id="IPR013324">
    <property type="entry name" value="RNA_pol_sigma_r3/r4-like"/>
</dbReference>
<keyword evidence="5" id="KW-0804">Transcription</keyword>
<dbReference type="PANTHER" id="PTHR43133:SF8">
    <property type="entry name" value="RNA POLYMERASE SIGMA FACTOR HI_1459-RELATED"/>
    <property type="match status" value="1"/>
</dbReference>
<evidence type="ECO:0000256" key="1">
    <source>
        <dbReference type="ARBA" id="ARBA00010641"/>
    </source>
</evidence>
<accession>A0A3B0RYX2</accession>